<dbReference type="RefSeq" id="WP_116282287.1">
    <property type="nucleotide sequence ID" value="NZ_NBXA01000011.1"/>
</dbReference>
<accession>A0A3E0VYE5</accession>
<dbReference type="OrthoDB" id="5115907at2"/>
<keyword evidence="1" id="KW-1133">Transmembrane helix</keyword>
<dbReference type="Proteomes" id="UP000256709">
    <property type="component" value="Unassembled WGS sequence"/>
</dbReference>
<protein>
    <submittedName>
        <fullName evidence="2">Uncharacterized protein</fullName>
    </submittedName>
</protein>
<evidence type="ECO:0000256" key="1">
    <source>
        <dbReference type="SAM" id="Phobius"/>
    </source>
</evidence>
<sequence length="165" mass="18217">MFVRRAFYYWQVAAVVVLPLWVLIGWSVFGGQVWQFLIVMLSCGVLALAMAAVALITFARKQVRLTRSVTWQDVLLVALWHVSIIAVGFFLPAGSFIAVASVVLGLVAFWSSIAQLVGETKRRVQGVFDTFQYAAEMGGAPQAVREPIVADGEYIVIETGRNHQK</sequence>
<gene>
    <name evidence="2" type="ORF">B7R21_05675</name>
</gene>
<comment type="caution">
    <text evidence="2">The sequence shown here is derived from an EMBL/GenBank/DDBJ whole genome shotgun (WGS) entry which is preliminary data.</text>
</comment>
<reference evidence="2 3" key="1">
    <citation type="submission" date="2017-04" db="EMBL/GenBank/DDBJ databases">
        <title>Comparative genome analysis of Subtercola boreus.</title>
        <authorList>
            <person name="Cho Y.-J."/>
            <person name="Cho A."/>
            <person name="Kim O.-S."/>
            <person name="Lee J.-I."/>
        </authorList>
    </citation>
    <scope>NUCLEOTIDE SEQUENCE [LARGE SCALE GENOMIC DNA]</scope>
    <source>
        <strain evidence="2 3">P27444</strain>
    </source>
</reference>
<feature type="transmembrane region" description="Helical" evidence="1">
    <location>
        <begin position="7"/>
        <end position="28"/>
    </location>
</feature>
<feature type="transmembrane region" description="Helical" evidence="1">
    <location>
        <begin position="34"/>
        <end position="59"/>
    </location>
</feature>
<evidence type="ECO:0000313" key="2">
    <source>
        <dbReference type="EMBL" id="RFA14916.1"/>
    </source>
</evidence>
<proteinExistence type="predicted"/>
<dbReference type="AlphaFoldDB" id="A0A3E0VYE5"/>
<keyword evidence="1" id="KW-0812">Transmembrane</keyword>
<feature type="transmembrane region" description="Helical" evidence="1">
    <location>
        <begin position="71"/>
        <end position="91"/>
    </location>
</feature>
<keyword evidence="1" id="KW-0472">Membrane</keyword>
<name>A0A3E0VYE5_9MICO</name>
<feature type="transmembrane region" description="Helical" evidence="1">
    <location>
        <begin position="97"/>
        <end position="117"/>
    </location>
</feature>
<organism evidence="2 3">
    <name type="scientific">Subtercola boreus</name>
    <dbReference type="NCBI Taxonomy" id="120213"/>
    <lineage>
        <taxon>Bacteria</taxon>
        <taxon>Bacillati</taxon>
        <taxon>Actinomycetota</taxon>
        <taxon>Actinomycetes</taxon>
        <taxon>Micrococcales</taxon>
        <taxon>Microbacteriaceae</taxon>
        <taxon>Subtercola</taxon>
    </lineage>
</organism>
<evidence type="ECO:0000313" key="3">
    <source>
        <dbReference type="Proteomes" id="UP000256709"/>
    </source>
</evidence>
<dbReference type="EMBL" id="NBXA01000011">
    <property type="protein sequence ID" value="RFA14916.1"/>
    <property type="molecule type" value="Genomic_DNA"/>
</dbReference>